<evidence type="ECO:0000313" key="2">
    <source>
        <dbReference type="EMBL" id="CDJ49754.1"/>
    </source>
</evidence>
<feature type="compositionally biased region" description="Polar residues" evidence="1">
    <location>
        <begin position="1"/>
        <end position="10"/>
    </location>
</feature>
<sequence length="424" mass="45895">MPDVDSTSEGHANESIGQAAHTPSYLSVAPSSEKQLQAARSPPRTGKRLSTGDSDGYGLSPEKMRRATYGSSVERDAVTKSSAVQHFGETVQQAADSVFVDSKLSGIPPLPTSVGHQQGQATPVTSLQSAGQTQPVATPALQQSPTIHPQTSAPSTGITLPSPEAVVDPERPCASQSEWAPAGQTGLSASKEASPKRSNGALTRVPEGRQSLVTGASSASRTKHPFVATPTLMSYVNIDDVVKRIDDSDLPAGPISGYLRTVRCMSRQETLNHLDAEELVRAVMSLAKRALLYMTTDIQIRAALASETLGRRFLVVEAFHRLLRVTGDSNPRLRQLWRDLLANIPTTYDREPCAACSLQQAFQHELSQSLSSALALYKNGSSPSEEEIIDLKRKLFCMKFSPRCFRSPTWNLWREDDREFSGAP</sequence>
<accession>U6LME2</accession>
<feature type="compositionally biased region" description="Polar residues" evidence="1">
    <location>
        <begin position="114"/>
        <end position="159"/>
    </location>
</feature>
<name>U6LME2_9EIME</name>
<dbReference type="AlphaFoldDB" id="U6LME2"/>
<proteinExistence type="predicted"/>
<evidence type="ECO:0000313" key="3">
    <source>
        <dbReference type="Proteomes" id="UP000030750"/>
    </source>
</evidence>
<evidence type="ECO:0000256" key="1">
    <source>
        <dbReference type="SAM" id="MobiDB-lite"/>
    </source>
</evidence>
<dbReference type="Proteomes" id="UP000030750">
    <property type="component" value="Unassembled WGS sequence"/>
</dbReference>
<feature type="region of interest" description="Disordered" evidence="1">
    <location>
        <begin position="109"/>
        <end position="220"/>
    </location>
</feature>
<reference evidence="2" key="2">
    <citation type="submission" date="2013-10" db="EMBL/GenBank/DDBJ databases">
        <authorList>
            <person name="Aslett M."/>
        </authorList>
    </citation>
    <scope>NUCLEOTIDE SEQUENCE [LARGE SCALE GENOMIC DNA]</scope>
    <source>
        <strain evidence="2">Houghton</strain>
    </source>
</reference>
<dbReference type="EMBL" id="HG711830">
    <property type="protein sequence ID" value="CDJ49754.1"/>
    <property type="molecule type" value="Genomic_DNA"/>
</dbReference>
<keyword evidence="3" id="KW-1185">Reference proteome</keyword>
<protein>
    <submittedName>
        <fullName evidence="2">Uncharacterized protein</fullName>
    </submittedName>
</protein>
<gene>
    <name evidence="2" type="ORF">EBH_0084170</name>
</gene>
<feature type="region of interest" description="Disordered" evidence="1">
    <location>
        <begin position="1"/>
        <end position="80"/>
    </location>
</feature>
<organism evidence="2 3">
    <name type="scientific">Eimeria brunetti</name>
    <dbReference type="NCBI Taxonomy" id="51314"/>
    <lineage>
        <taxon>Eukaryota</taxon>
        <taxon>Sar</taxon>
        <taxon>Alveolata</taxon>
        <taxon>Apicomplexa</taxon>
        <taxon>Conoidasida</taxon>
        <taxon>Coccidia</taxon>
        <taxon>Eucoccidiorida</taxon>
        <taxon>Eimeriorina</taxon>
        <taxon>Eimeriidae</taxon>
        <taxon>Eimeria</taxon>
    </lineage>
</organism>
<reference evidence="2" key="1">
    <citation type="submission" date="2013-10" db="EMBL/GenBank/DDBJ databases">
        <title>Genomic analysis of the causative agents of coccidiosis in chickens.</title>
        <authorList>
            <person name="Reid A.J."/>
            <person name="Blake D."/>
            <person name="Billington K."/>
            <person name="Browne H."/>
            <person name="Dunn M."/>
            <person name="Hung S."/>
            <person name="Kawahara F."/>
            <person name="Miranda-Saavedra D."/>
            <person name="Mourier T."/>
            <person name="Nagra H."/>
            <person name="Otto T.D."/>
            <person name="Rawlings N."/>
            <person name="Sanchez A."/>
            <person name="Sanders M."/>
            <person name="Subramaniam C."/>
            <person name="Tay Y."/>
            <person name="Dear P."/>
            <person name="Doerig C."/>
            <person name="Gruber A."/>
            <person name="Parkinson J."/>
            <person name="Shirley M."/>
            <person name="Wan K.L."/>
            <person name="Berriman M."/>
            <person name="Tomley F."/>
            <person name="Pain A."/>
        </authorList>
    </citation>
    <scope>NUCLEOTIDE SEQUENCE [LARGE SCALE GENOMIC DNA]</scope>
    <source>
        <strain evidence="2">Houghton</strain>
    </source>
</reference>
<dbReference type="VEuPathDB" id="ToxoDB:EBH_0084170"/>
<dbReference type="OrthoDB" id="346600at2759"/>
<feature type="compositionally biased region" description="Polar residues" evidence="1">
    <location>
        <begin position="211"/>
        <end position="220"/>
    </location>
</feature>